<reference evidence="13 14" key="1">
    <citation type="journal article" date="2015" name="Stand. Genomic Sci.">
        <title>Genomic Encyclopedia of Bacterial and Archaeal Type Strains, Phase III: the genomes of soil and plant-associated and newly described type strains.</title>
        <authorList>
            <person name="Whitman W.B."/>
            <person name="Woyke T."/>
            <person name="Klenk H.P."/>
            <person name="Zhou Y."/>
            <person name="Lilburn T.G."/>
            <person name="Beck B.J."/>
            <person name="De Vos P."/>
            <person name="Vandamme P."/>
            <person name="Eisen J.A."/>
            <person name="Garrity G."/>
            <person name="Hugenholtz P."/>
            <person name="Kyrpides N.C."/>
        </authorList>
    </citation>
    <scope>NUCLEOTIDE SEQUENCE [LARGE SCALE GENOMIC DNA]</scope>
    <source>
        <strain evidence="13 14">CGMCC 1.10685</strain>
    </source>
</reference>
<evidence type="ECO:0000313" key="13">
    <source>
        <dbReference type="EMBL" id="TWI48453.1"/>
    </source>
</evidence>
<dbReference type="Pfam" id="PF08479">
    <property type="entry name" value="POTRA_2"/>
    <property type="match status" value="1"/>
</dbReference>
<comment type="subcellular location">
    <subcellularLocation>
        <location evidence="1">Cell outer membrane</location>
    </subcellularLocation>
</comment>
<evidence type="ECO:0000313" key="12">
    <source>
        <dbReference type="EMBL" id="QGZ43058.1"/>
    </source>
</evidence>
<keyword evidence="3" id="KW-0813">Transport</keyword>
<keyword evidence="15" id="KW-1185">Reference proteome</keyword>
<protein>
    <submittedName>
        <fullName evidence="13">Hemolysin activation/secretion protein</fullName>
    </submittedName>
    <submittedName>
        <fullName evidence="12">ShlB/FhaC/HecB family hemolysin secretion/activation protein</fullName>
    </submittedName>
</protein>
<evidence type="ECO:0000313" key="15">
    <source>
        <dbReference type="Proteomes" id="UP000437862"/>
    </source>
</evidence>
<evidence type="ECO:0000256" key="3">
    <source>
        <dbReference type="ARBA" id="ARBA00022448"/>
    </source>
</evidence>
<dbReference type="InterPro" id="IPR005565">
    <property type="entry name" value="Hemolysn_activator_HlyB_C"/>
</dbReference>
<dbReference type="PIRSF" id="PIRSF029745">
    <property type="entry name" value="FhaC"/>
    <property type="match status" value="1"/>
</dbReference>
<evidence type="ECO:0000256" key="9">
    <source>
        <dbReference type="ARBA" id="ARBA00023237"/>
    </source>
</evidence>
<dbReference type="Gene3D" id="3.10.20.310">
    <property type="entry name" value="membrane protein fhac"/>
    <property type="match status" value="1"/>
</dbReference>
<comment type="similarity">
    <text evidence="2">Belongs to the TPS (TC 1.B.20) family.</text>
</comment>
<evidence type="ECO:0000256" key="7">
    <source>
        <dbReference type="ARBA" id="ARBA00023065"/>
    </source>
</evidence>
<feature type="chain" id="PRO_5044617968" evidence="10">
    <location>
        <begin position="30"/>
        <end position="564"/>
    </location>
</feature>
<dbReference type="Pfam" id="PF03865">
    <property type="entry name" value="ShlB"/>
    <property type="match status" value="1"/>
</dbReference>
<keyword evidence="6" id="KW-0653">Protein transport</keyword>
<reference evidence="13" key="2">
    <citation type="submission" date="2019-07" db="EMBL/GenBank/DDBJ databases">
        <authorList>
            <person name="Whitman W."/>
            <person name="Huntemann M."/>
            <person name="Clum A."/>
            <person name="Pillay M."/>
            <person name="Palaniappan K."/>
            <person name="Varghese N."/>
            <person name="Mikhailova N."/>
            <person name="Stamatis D."/>
            <person name="Reddy T."/>
            <person name="Daum C."/>
            <person name="Shapiro N."/>
            <person name="Ivanova N."/>
            <person name="Kyrpides N."/>
            <person name="Woyke T."/>
        </authorList>
    </citation>
    <scope>NUCLEOTIDE SEQUENCE</scope>
    <source>
        <strain evidence="13">CGMCC 1.10685</strain>
    </source>
</reference>
<dbReference type="AlphaFoldDB" id="A0A562PVP8"/>
<gene>
    <name evidence="12" type="ORF">GO485_11205</name>
    <name evidence="13" type="ORF">IP92_01842</name>
</gene>
<dbReference type="InterPro" id="IPR013686">
    <property type="entry name" value="Polypept-transport_assoc_ShlB"/>
</dbReference>
<dbReference type="GO" id="GO:0006811">
    <property type="term" value="P:monoatomic ion transport"/>
    <property type="evidence" value="ECO:0007669"/>
    <property type="project" value="UniProtKB-KW"/>
</dbReference>
<proteinExistence type="inferred from homology"/>
<feature type="domain" description="POTRA" evidence="11">
    <location>
        <begin position="81"/>
        <end position="156"/>
    </location>
</feature>
<evidence type="ECO:0000256" key="2">
    <source>
        <dbReference type="ARBA" id="ARBA00009055"/>
    </source>
</evidence>
<dbReference type="PROSITE" id="PS51779">
    <property type="entry name" value="POTRA"/>
    <property type="match status" value="1"/>
</dbReference>
<dbReference type="GO" id="GO:0008320">
    <property type="term" value="F:protein transmembrane transporter activity"/>
    <property type="evidence" value="ECO:0007669"/>
    <property type="project" value="TreeGrafter"/>
</dbReference>
<dbReference type="InterPro" id="IPR027282">
    <property type="entry name" value="TPS"/>
</dbReference>
<evidence type="ECO:0000256" key="5">
    <source>
        <dbReference type="ARBA" id="ARBA00022692"/>
    </source>
</evidence>
<dbReference type="InterPro" id="IPR051544">
    <property type="entry name" value="TPS_OM_transporter"/>
</dbReference>
<dbReference type="Proteomes" id="UP000437862">
    <property type="component" value="Chromosome"/>
</dbReference>
<evidence type="ECO:0000256" key="10">
    <source>
        <dbReference type="SAM" id="SignalP"/>
    </source>
</evidence>
<sequence>MVSTFLPSRLAPPLAFAMLGSALFSPACAQVAPGVADQQLQRQQQREEARRKLEADAQPDVRLQAPPSAPGTYPEREAPCFVIRDVTLDGDAADGFRWALDAARPGLGRCLGSTGINVMVGAIQNALIAKGYVTTRVLAAAQDLQGGTLRLTLVPGRIRAIRFAEPGQDGHYASALPARPGELLNLRAIEQGLENFKRVPGADADIQVVPGEQPGDSDLVIKWQGGRAWRLSMSLDDSGSHSTGTYQGGATLSVDNPTGLHDLFYVTLNHHVPGDSPGGNYGTGGSALHYSVPYGWWLLTLQFNDYRYHQTVAGANQDYLYSGTSTNTEVKLARLVYRDAVRKTTLSVRAWQRRSRNFIDDTEVEVQRRRMGGFTFGVAHKEFIGSATVDASLAWKMGTSAFGTLPAPEEPYGEGTSRPRVLSGDVNANWPLTQALTYQLAWRGQWNRTPLVPQDRFSIGGRYTVRGYDGEASLIAERGWLLRNDLVWTVPGTQQQLYAALDHGVVAGPSAPALLGTRLTGAAVGWRGQLKGLQVDVFAGKPVHKPAAFRTAAVATGFTLNYEY</sequence>
<keyword evidence="9" id="KW-0998">Cell outer membrane</keyword>
<evidence type="ECO:0000256" key="1">
    <source>
        <dbReference type="ARBA" id="ARBA00004442"/>
    </source>
</evidence>
<accession>A0A562PVP8</accession>
<organism evidence="13 14">
    <name type="scientific">Pseudoduganella flava</name>
    <dbReference type="NCBI Taxonomy" id="871742"/>
    <lineage>
        <taxon>Bacteria</taxon>
        <taxon>Pseudomonadati</taxon>
        <taxon>Pseudomonadota</taxon>
        <taxon>Betaproteobacteria</taxon>
        <taxon>Burkholderiales</taxon>
        <taxon>Oxalobacteraceae</taxon>
        <taxon>Telluria group</taxon>
        <taxon>Pseudoduganella</taxon>
    </lineage>
</organism>
<dbReference type="PANTHER" id="PTHR34597">
    <property type="entry name" value="SLR1661 PROTEIN"/>
    <property type="match status" value="1"/>
</dbReference>
<dbReference type="Pfam" id="PF17287">
    <property type="entry name" value="POTRA_3"/>
    <property type="match status" value="1"/>
</dbReference>
<keyword evidence="10" id="KW-0732">Signal</keyword>
<evidence type="ECO:0000259" key="11">
    <source>
        <dbReference type="PROSITE" id="PS51779"/>
    </source>
</evidence>
<dbReference type="FunFam" id="2.40.160.50:FF:000009">
    <property type="entry name" value="Putative hemolysin activator protein"/>
    <property type="match status" value="1"/>
</dbReference>
<keyword evidence="4" id="KW-1134">Transmembrane beta strand</keyword>
<reference evidence="12 15" key="3">
    <citation type="submission" date="2019-12" db="EMBL/GenBank/DDBJ databases">
        <title>Draft Genome Sequences of Six Type Strains of the Genus Massilia.</title>
        <authorList>
            <person name="Miess H."/>
            <person name="Frediansyah A."/>
            <person name="Goeker M."/>
            <person name="Gross H."/>
        </authorList>
    </citation>
    <scope>NUCLEOTIDE SEQUENCE [LARGE SCALE GENOMIC DNA]</scope>
    <source>
        <strain evidence="12 15">DSM 26639</strain>
    </source>
</reference>
<feature type="signal peptide" evidence="10">
    <location>
        <begin position="1"/>
        <end position="29"/>
    </location>
</feature>
<name>A0A562PVP8_9BURK</name>
<dbReference type="Gene3D" id="2.40.160.50">
    <property type="entry name" value="membrane protein fhac: a member of the omp85/tpsb transporter family"/>
    <property type="match status" value="1"/>
</dbReference>
<keyword evidence="8" id="KW-0472">Membrane</keyword>
<keyword evidence="7" id="KW-0406">Ion transport</keyword>
<dbReference type="OrthoDB" id="290122at2"/>
<evidence type="ECO:0000256" key="6">
    <source>
        <dbReference type="ARBA" id="ARBA00022927"/>
    </source>
</evidence>
<keyword evidence="5" id="KW-0812">Transmembrane</keyword>
<dbReference type="Proteomes" id="UP000315112">
    <property type="component" value="Unassembled WGS sequence"/>
</dbReference>
<dbReference type="InterPro" id="IPR035251">
    <property type="entry name" value="ShlB_POTRA"/>
</dbReference>
<evidence type="ECO:0000256" key="4">
    <source>
        <dbReference type="ARBA" id="ARBA00022452"/>
    </source>
</evidence>
<dbReference type="PANTHER" id="PTHR34597:SF3">
    <property type="entry name" value="OUTER MEMBRANE TRANSPORTER CDIB"/>
    <property type="match status" value="1"/>
</dbReference>
<dbReference type="EMBL" id="CP046904">
    <property type="protein sequence ID" value="QGZ43058.1"/>
    <property type="molecule type" value="Genomic_DNA"/>
</dbReference>
<dbReference type="GO" id="GO:0046819">
    <property type="term" value="P:protein secretion by the type V secretion system"/>
    <property type="evidence" value="ECO:0007669"/>
    <property type="project" value="TreeGrafter"/>
</dbReference>
<evidence type="ECO:0000313" key="14">
    <source>
        <dbReference type="Proteomes" id="UP000315112"/>
    </source>
</evidence>
<evidence type="ECO:0000256" key="8">
    <source>
        <dbReference type="ARBA" id="ARBA00023136"/>
    </source>
</evidence>
<dbReference type="InterPro" id="IPR034746">
    <property type="entry name" value="POTRA"/>
</dbReference>
<dbReference type="GO" id="GO:0009279">
    <property type="term" value="C:cell outer membrane"/>
    <property type="evidence" value="ECO:0007669"/>
    <property type="project" value="UniProtKB-SubCell"/>
</dbReference>
<dbReference type="GO" id="GO:0098046">
    <property type="term" value="C:type V protein secretion system complex"/>
    <property type="evidence" value="ECO:0007669"/>
    <property type="project" value="TreeGrafter"/>
</dbReference>
<dbReference type="EMBL" id="VLKW01000003">
    <property type="protein sequence ID" value="TWI48453.1"/>
    <property type="molecule type" value="Genomic_DNA"/>
</dbReference>